<dbReference type="SUPFAM" id="SSF81321">
    <property type="entry name" value="Family A G protein-coupled receptor-like"/>
    <property type="match status" value="1"/>
</dbReference>
<protein>
    <recommendedName>
        <fullName evidence="12">G-protein coupled receptors family 1 profile domain-containing protein</fullName>
    </recommendedName>
</protein>
<dbReference type="Pfam" id="PF00001">
    <property type="entry name" value="7tm_1"/>
    <property type="match status" value="2"/>
</dbReference>
<comment type="subcellular location">
    <subcellularLocation>
        <location evidence="1">Cell membrane</location>
        <topology evidence="1">Multi-pass membrane protein</topology>
    </subcellularLocation>
</comment>
<evidence type="ECO:0000256" key="11">
    <source>
        <dbReference type="SAM" id="Phobius"/>
    </source>
</evidence>
<dbReference type="InterPro" id="IPR000276">
    <property type="entry name" value="GPCR_Rhodpsn"/>
</dbReference>
<proteinExistence type="inferred from homology"/>
<organism evidence="13 14">
    <name type="scientific">Exaiptasia diaphana</name>
    <name type="common">Tropical sea anemone</name>
    <name type="synonym">Aiptasia pulchella</name>
    <dbReference type="NCBI Taxonomy" id="2652724"/>
    <lineage>
        <taxon>Eukaryota</taxon>
        <taxon>Metazoa</taxon>
        <taxon>Cnidaria</taxon>
        <taxon>Anthozoa</taxon>
        <taxon>Hexacorallia</taxon>
        <taxon>Actiniaria</taxon>
        <taxon>Aiptasiidae</taxon>
        <taxon>Exaiptasia</taxon>
    </lineage>
</organism>
<evidence type="ECO:0000256" key="10">
    <source>
        <dbReference type="SAM" id="MobiDB-lite"/>
    </source>
</evidence>
<feature type="domain" description="G-protein coupled receptors family 1 profile" evidence="12">
    <location>
        <begin position="47"/>
        <end position="287"/>
    </location>
</feature>
<dbReference type="GeneID" id="110236851"/>
<dbReference type="GO" id="GO:0004930">
    <property type="term" value="F:G protein-coupled receptor activity"/>
    <property type="evidence" value="ECO:0007669"/>
    <property type="project" value="UniProtKB-KW"/>
</dbReference>
<dbReference type="RefSeq" id="XP_020898066.1">
    <property type="nucleotide sequence ID" value="XM_021042407.2"/>
</dbReference>
<feature type="region of interest" description="Disordered" evidence="10">
    <location>
        <begin position="315"/>
        <end position="342"/>
    </location>
</feature>
<feature type="transmembrane region" description="Helical" evidence="11">
    <location>
        <begin position="149"/>
        <end position="168"/>
    </location>
</feature>
<evidence type="ECO:0000313" key="14">
    <source>
        <dbReference type="Proteomes" id="UP000887567"/>
    </source>
</evidence>
<keyword evidence="7 9" id="KW-0675">Receptor</keyword>
<dbReference type="CDD" id="cd00637">
    <property type="entry name" value="7tm_classA_rhodopsin-like"/>
    <property type="match status" value="1"/>
</dbReference>
<feature type="transmembrane region" description="Helical" evidence="11">
    <location>
        <begin position="232"/>
        <end position="256"/>
    </location>
</feature>
<evidence type="ECO:0000256" key="4">
    <source>
        <dbReference type="ARBA" id="ARBA00022989"/>
    </source>
</evidence>
<dbReference type="PANTHER" id="PTHR24249:SF372">
    <property type="entry name" value="G-PROTEIN COUPLED RECEPTORS FAMILY 1 PROFILE DOMAIN-CONTAINING PROTEIN"/>
    <property type="match status" value="1"/>
</dbReference>
<dbReference type="RefSeq" id="XP_020898067.1">
    <property type="nucleotide sequence ID" value="XM_021042408.2"/>
</dbReference>
<dbReference type="EnsemblMetazoa" id="XM_021042408.2">
    <property type="protein sequence ID" value="XP_020898067.1"/>
    <property type="gene ID" value="LOC110236851"/>
</dbReference>
<accession>A0A913X3Q3</accession>
<dbReference type="GO" id="GO:0005886">
    <property type="term" value="C:plasma membrane"/>
    <property type="evidence" value="ECO:0007669"/>
    <property type="project" value="UniProtKB-SubCell"/>
</dbReference>
<feature type="transmembrane region" description="Helical" evidence="11">
    <location>
        <begin position="68"/>
        <end position="90"/>
    </location>
</feature>
<dbReference type="Gene3D" id="1.20.1070.10">
    <property type="entry name" value="Rhodopsin 7-helix transmembrane proteins"/>
    <property type="match status" value="1"/>
</dbReference>
<dbReference type="OMA" id="WIAYLTM"/>
<reference evidence="13" key="1">
    <citation type="submission" date="2022-11" db="UniProtKB">
        <authorList>
            <consortium name="EnsemblMetazoa"/>
        </authorList>
    </citation>
    <scope>IDENTIFICATION</scope>
</reference>
<dbReference type="Proteomes" id="UP000887567">
    <property type="component" value="Unplaced"/>
</dbReference>
<keyword evidence="2" id="KW-1003">Cell membrane</keyword>
<dbReference type="PROSITE" id="PS50262">
    <property type="entry name" value="G_PROTEIN_RECEP_F1_2"/>
    <property type="match status" value="1"/>
</dbReference>
<dbReference type="EnsemblMetazoa" id="XM_021042407.2">
    <property type="protein sequence ID" value="XP_020898066.1"/>
    <property type="gene ID" value="LOC110236851"/>
</dbReference>
<keyword evidence="6 11" id="KW-0472">Membrane</keyword>
<evidence type="ECO:0000256" key="9">
    <source>
        <dbReference type="RuleBase" id="RU000688"/>
    </source>
</evidence>
<dbReference type="PROSITE" id="PS00237">
    <property type="entry name" value="G_PROTEIN_RECEP_F1_1"/>
    <property type="match status" value="1"/>
</dbReference>
<evidence type="ECO:0000256" key="3">
    <source>
        <dbReference type="ARBA" id="ARBA00022692"/>
    </source>
</evidence>
<feature type="transmembrane region" description="Helical" evidence="11">
    <location>
        <begin position="174"/>
        <end position="195"/>
    </location>
</feature>
<evidence type="ECO:0000256" key="7">
    <source>
        <dbReference type="ARBA" id="ARBA00023170"/>
    </source>
</evidence>
<keyword evidence="14" id="KW-1185">Reference proteome</keyword>
<keyword evidence="4 11" id="KW-1133">Transmembrane helix</keyword>
<keyword evidence="3 9" id="KW-0812">Transmembrane</keyword>
<evidence type="ECO:0000256" key="5">
    <source>
        <dbReference type="ARBA" id="ARBA00023040"/>
    </source>
</evidence>
<evidence type="ECO:0000256" key="6">
    <source>
        <dbReference type="ARBA" id="ARBA00023136"/>
    </source>
</evidence>
<keyword evidence="8 9" id="KW-0807">Transducer</keyword>
<dbReference type="AlphaFoldDB" id="A0A913X3Q3"/>
<dbReference type="PANTHER" id="PTHR24249">
    <property type="entry name" value="HISTAMINE RECEPTOR-RELATED G-PROTEIN COUPLED RECEPTOR"/>
    <property type="match status" value="1"/>
</dbReference>
<keyword evidence="5 9" id="KW-0297">G-protein coupled receptor</keyword>
<sequence length="370" mass="41248">MANISAPPGTQCGNFIVHYIDPTSEAIATAVLNCILNCPTALSAIVFNSLIMCAIWRENGLRSHANYLLAWLAMTDVLVGVVVQPLNIAIHAEVLIGKQNCIVHGVYDSVKFLCSLMSVVTALFISCDRCVAITFPFNYYSWMSATKTSITLILAWMFWIIVVASWTQGLAGRYVQLVCVSFLILTFVILSTIYAKMIKLAKQHQHQIDTHQPSDQQTGTDAVRHKKALKTAVFIIGALMVCYLPIVVVVLVDLVVGNKIDAVTRYMMVSYPETLVFINSTLNPIIYCLRSREIRAAVFKILNVCEKGRQITRTFTRTTSPTTRSPQVTRPRPNRIDNYDDDISGARQNNIDINDDVDGLQLKTENNHTT</sequence>
<feature type="compositionally biased region" description="Low complexity" evidence="10">
    <location>
        <begin position="315"/>
        <end position="331"/>
    </location>
</feature>
<dbReference type="SMART" id="SM01381">
    <property type="entry name" value="7TM_GPCR_Srsx"/>
    <property type="match status" value="1"/>
</dbReference>
<dbReference type="OrthoDB" id="9444602at2759"/>
<dbReference type="KEGG" id="epa:110236851"/>
<comment type="similarity">
    <text evidence="9">Belongs to the G-protein coupled receptor 1 family.</text>
</comment>
<feature type="transmembrane region" description="Helical" evidence="11">
    <location>
        <begin position="268"/>
        <end position="289"/>
    </location>
</feature>
<name>A0A913X3Q3_EXADI</name>
<dbReference type="InterPro" id="IPR050569">
    <property type="entry name" value="TAAR"/>
</dbReference>
<evidence type="ECO:0000256" key="2">
    <source>
        <dbReference type="ARBA" id="ARBA00022475"/>
    </source>
</evidence>
<feature type="transmembrane region" description="Helical" evidence="11">
    <location>
        <begin position="110"/>
        <end position="137"/>
    </location>
</feature>
<feature type="transmembrane region" description="Helical" evidence="11">
    <location>
        <begin position="30"/>
        <end position="56"/>
    </location>
</feature>
<evidence type="ECO:0000313" key="13">
    <source>
        <dbReference type="EnsemblMetazoa" id="XP_020898066.1"/>
    </source>
</evidence>
<dbReference type="InterPro" id="IPR017452">
    <property type="entry name" value="GPCR_Rhodpsn_7TM"/>
</dbReference>
<evidence type="ECO:0000256" key="8">
    <source>
        <dbReference type="ARBA" id="ARBA00023224"/>
    </source>
</evidence>
<evidence type="ECO:0000259" key="12">
    <source>
        <dbReference type="PROSITE" id="PS50262"/>
    </source>
</evidence>
<evidence type="ECO:0000256" key="1">
    <source>
        <dbReference type="ARBA" id="ARBA00004651"/>
    </source>
</evidence>
<dbReference type="PRINTS" id="PR00237">
    <property type="entry name" value="GPCRRHODOPSN"/>
</dbReference>